<name>A0ACB7PMJ0_9PEZI</name>
<evidence type="ECO:0000313" key="2">
    <source>
        <dbReference type="Proteomes" id="UP000724584"/>
    </source>
</evidence>
<accession>A0ACB7PMJ0</accession>
<organism evidence="1 2">
    <name type="scientific">Chaetomium tenue</name>
    <dbReference type="NCBI Taxonomy" id="1854479"/>
    <lineage>
        <taxon>Eukaryota</taxon>
        <taxon>Fungi</taxon>
        <taxon>Dikarya</taxon>
        <taxon>Ascomycota</taxon>
        <taxon>Pezizomycotina</taxon>
        <taxon>Sordariomycetes</taxon>
        <taxon>Sordariomycetidae</taxon>
        <taxon>Sordariales</taxon>
        <taxon>Chaetomiaceae</taxon>
        <taxon>Chaetomium</taxon>
    </lineage>
</organism>
<dbReference type="EMBL" id="JAGIZQ010000002">
    <property type="protein sequence ID" value="KAH6641586.1"/>
    <property type="molecule type" value="Genomic_DNA"/>
</dbReference>
<protein>
    <submittedName>
        <fullName evidence="1">Uncharacterized protein</fullName>
    </submittedName>
</protein>
<keyword evidence="2" id="KW-1185">Reference proteome</keyword>
<reference evidence="1 2" key="1">
    <citation type="journal article" date="2021" name="Nat. Commun.">
        <title>Genetic determinants of endophytism in the Arabidopsis root mycobiome.</title>
        <authorList>
            <person name="Mesny F."/>
            <person name="Miyauchi S."/>
            <person name="Thiergart T."/>
            <person name="Pickel B."/>
            <person name="Atanasova L."/>
            <person name="Karlsson M."/>
            <person name="Huettel B."/>
            <person name="Barry K.W."/>
            <person name="Haridas S."/>
            <person name="Chen C."/>
            <person name="Bauer D."/>
            <person name="Andreopoulos W."/>
            <person name="Pangilinan J."/>
            <person name="LaButti K."/>
            <person name="Riley R."/>
            <person name="Lipzen A."/>
            <person name="Clum A."/>
            <person name="Drula E."/>
            <person name="Henrissat B."/>
            <person name="Kohler A."/>
            <person name="Grigoriev I.V."/>
            <person name="Martin F.M."/>
            <person name="Hacquard S."/>
        </authorList>
    </citation>
    <scope>NUCLEOTIDE SEQUENCE [LARGE SCALE GENOMIC DNA]</scope>
    <source>
        <strain evidence="1 2">MPI-SDFR-AT-0079</strain>
    </source>
</reference>
<sequence>MPVHPSFQDHQTNQFVSNKRGWPSRNRRRDPHTLECNKKNLKSDYRHRQGNGEEPEVMSRKKGDPDDERTGQVGRKGVLIYRPGGNCTHTLGTKTETGCARSRVNQLTTHMTFRPPKSTVRVPVPGPGGGEGGGGGRPNPPSDRQDTQPQGSEPTPPSSPSKRRQEEQPHEPPRGPGEVERNKSSSKPPSLASASPGKDPTKQVPRRASDARHSRALQQGMSMSPLKPLGQNHQLPSASFA</sequence>
<evidence type="ECO:0000313" key="1">
    <source>
        <dbReference type="EMBL" id="KAH6641586.1"/>
    </source>
</evidence>
<comment type="caution">
    <text evidence="1">The sequence shown here is derived from an EMBL/GenBank/DDBJ whole genome shotgun (WGS) entry which is preliminary data.</text>
</comment>
<dbReference type="Proteomes" id="UP000724584">
    <property type="component" value="Unassembled WGS sequence"/>
</dbReference>
<gene>
    <name evidence="1" type="ORF">F5144DRAFT_139016</name>
</gene>
<proteinExistence type="predicted"/>